<sequence>MCGVPAIDSMCKTMKMGKLKRRHRSRHIISRRLVPEQRVLCSILFFYCSARSTSKRMLSYSQLAVAANTESYINAVKCGGFHNNHGLTRGTAKTKSDTKRSKYPHGTTMCHYAGHEKWTVNNNFEKPRHLPSFPSSGQGPGELQGWIFRTEARMLIGCGLQVNTAWKRTRNTSMRPRGFTRPPIVHFWNKNIQSR</sequence>
<dbReference type="AlphaFoldDB" id="A0A1X2HJW7"/>
<gene>
    <name evidence="1" type="ORF">BCR43DRAFT_228007</name>
</gene>
<protein>
    <submittedName>
        <fullName evidence="1">Uncharacterized protein</fullName>
    </submittedName>
</protein>
<dbReference type="InParanoid" id="A0A1X2HJW7"/>
<comment type="caution">
    <text evidence="1">The sequence shown here is derived from an EMBL/GenBank/DDBJ whole genome shotgun (WGS) entry which is preliminary data.</text>
</comment>
<organism evidence="1 2">
    <name type="scientific">Syncephalastrum racemosum</name>
    <name type="common">Filamentous fungus</name>
    <dbReference type="NCBI Taxonomy" id="13706"/>
    <lineage>
        <taxon>Eukaryota</taxon>
        <taxon>Fungi</taxon>
        <taxon>Fungi incertae sedis</taxon>
        <taxon>Mucoromycota</taxon>
        <taxon>Mucoromycotina</taxon>
        <taxon>Mucoromycetes</taxon>
        <taxon>Mucorales</taxon>
        <taxon>Syncephalastraceae</taxon>
        <taxon>Syncephalastrum</taxon>
    </lineage>
</organism>
<dbReference type="EMBL" id="MCGN01000003">
    <property type="protein sequence ID" value="ORY99390.1"/>
    <property type="molecule type" value="Genomic_DNA"/>
</dbReference>
<accession>A0A1X2HJW7</accession>
<reference evidence="1 2" key="1">
    <citation type="submission" date="2016-07" db="EMBL/GenBank/DDBJ databases">
        <title>Pervasive Adenine N6-methylation of Active Genes in Fungi.</title>
        <authorList>
            <consortium name="DOE Joint Genome Institute"/>
            <person name="Mondo S.J."/>
            <person name="Dannebaum R.O."/>
            <person name="Kuo R.C."/>
            <person name="Labutti K."/>
            <person name="Haridas S."/>
            <person name="Kuo A."/>
            <person name="Salamov A."/>
            <person name="Ahrendt S.R."/>
            <person name="Lipzen A."/>
            <person name="Sullivan W."/>
            <person name="Andreopoulos W.B."/>
            <person name="Clum A."/>
            <person name="Lindquist E."/>
            <person name="Daum C."/>
            <person name="Ramamoorthy G.K."/>
            <person name="Gryganskyi A."/>
            <person name="Culley D."/>
            <person name="Magnuson J.K."/>
            <person name="James T.Y."/>
            <person name="O'Malley M.A."/>
            <person name="Stajich J.E."/>
            <person name="Spatafora J.W."/>
            <person name="Visel A."/>
            <person name="Grigoriev I.V."/>
        </authorList>
    </citation>
    <scope>NUCLEOTIDE SEQUENCE [LARGE SCALE GENOMIC DNA]</scope>
    <source>
        <strain evidence="1 2">NRRL 2496</strain>
    </source>
</reference>
<evidence type="ECO:0000313" key="2">
    <source>
        <dbReference type="Proteomes" id="UP000242180"/>
    </source>
</evidence>
<proteinExistence type="predicted"/>
<name>A0A1X2HJW7_SYNRA</name>
<evidence type="ECO:0000313" key="1">
    <source>
        <dbReference type="EMBL" id="ORY99390.1"/>
    </source>
</evidence>
<dbReference type="Proteomes" id="UP000242180">
    <property type="component" value="Unassembled WGS sequence"/>
</dbReference>
<keyword evidence="2" id="KW-1185">Reference proteome</keyword>